<feature type="domain" description="Retrotransposon Copia-like N-terminal" evidence="1">
    <location>
        <begin position="13"/>
        <end position="56"/>
    </location>
</feature>
<evidence type="ECO:0000259" key="1">
    <source>
        <dbReference type="Pfam" id="PF14244"/>
    </source>
</evidence>
<sequence length="105" mass="11761">NSSSPYFLNSSINVGPILVSCILKGENYPIRHRAKMNELRAKNKLCFLDGSLPKPAKTWEKCNSMTSIWIFNALVPESHDIVANVDTTSEMWTDLQECFSQGNAP</sequence>
<keyword evidence="3" id="KW-1185">Reference proteome</keyword>
<feature type="non-terminal residue" evidence="2">
    <location>
        <position position="1"/>
    </location>
</feature>
<comment type="caution">
    <text evidence="2">The sequence shown here is derived from an EMBL/GenBank/DDBJ whole genome shotgun (WGS) entry which is preliminary data.</text>
</comment>
<gene>
    <name evidence="2" type="ORF">CFOL_v3_09102</name>
</gene>
<dbReference type="OrthoDB" id="1426802at2759"/>
<protein>
    <submittedName>
        <fullName evidence="2">UBN2_3 domain-containing protein</fullName>
    </submittedName>
</protein>
<dbReference type="EMBL" id="BDDD01000422">
    <property type="protein sequence ID" value="GAV65587.1"/>
    <property type="molecule type" value="Genomic_DNA"/>
</dbReference>
<evidence type="ECO:0000313" key="3">
    <source>
        <dbReference type="Proteomes" id="UP000187406"/>
    </source>
</evidence>
<organism evidence="2 3">
    <name type="scientific">Cephalotus follicularis</name>
    <name type="common">Albany pitcher plant</name>
    <dbReference type="NCBI Taxonomy" id="3775"/>
    <lineage>
        <taxon>Eukaryota</taxon>
        <taxon>Viridiplantae</taxon>
        <taxon>Streptophyta</taxon>
        <taxon>Embryophyta</taxon>
        <taxon>Tracheophyta</taxon>
        <taxon>Spermatophyta</taxon>
        <taxon>Magnoliopsida</taxon>
        <taxon>eudicotyledons</taxon>
        <taxon>Gunneridae</taxon>
        <taxon>Pentapetalae</taxon>
        <taxon>rosids</taxon>
        <taxon>fabids</taxon>
        <taxon>Oxalidales</taxon>
        <taxon>Cephalotaceae</taxon>
        <taxon>Cephalotus</taxon>
    </lineage>
</organism>
<dbReference type="AlphaFoldDB" id="A0A1Q3BC11"/>
<accession>A0A1Q3BC11</accession>
<reference evidence="3" key="1">
    <citation type="submission" date="2016-04" db="EMBL/GenBank/DDBJ databases">
        <title>Cephalotus genome sequencing.</title>
        <authorList>
            <person name="Fukushima K."/>
            <person name="Hasebe M."/>
            <person name="Fang X."/>
        </authorList>
    </citation>
    <scope>NUCLEOTIDE SEQUENCE [LARGE SCALE GENOMIC DNA]</scope>
    <source>
        <strain evidence="3">cv. St1</strain>
    </source>
</reference>
<name>A0A1Q3BC11_CEPFO</name>
<dbReference type="InterPro" id="IPR029472">
    <property type="entry name" value="Copia-like_N"/>
</dbReference>
<dbReference type="Pfam" id="PF14244">
    <property type="entry name" value="Retrotran_gag_3"/>
    <property type="match status" value="1"/>
</dbReference>
<proteinExistence type="predicted"/>
<evidence type="ECO:0000313" key="2">
    <source>
        <dbReference type="EMBL" id="GAV65587.1"/>
    </source>
</evidence>
<dbReference type="InParanoid" id="A0A1Q3BC11"/>
<dbReference type="Proteomes" id="UP000187406">
    <property type="component" value="Unassembled WGS sequence"/>
</dbReference>
<dbReference type="PANTHER" id="PTHR37610">
    <property type="entry name" value="CCHC-TYPE DOMAIN-CONTAINING PROTEIN"/>
    <property type="match status" value="1"/>
</dbReference>
<dbReference type="PANTHER" id="PTHR37610:SF97">
    <property type="entry name" value="RETROTRANSPOSON GAG DOMAIN-CONTAINING PROTEIN"/>
    <property type="match status" value="1"/>
</dbReference>